<evidence type="ECO:0000259" key="8">
    <source>
        <dbReference type="PROSITE" id="PS50089"/>
    </source>
</evidence>
<evidence type="ECO:0000256" key="4">
    <source>
        <dbReference type="ARBA" id="ARBA00023254"/>
    </source>
</evidence>
<dbReference type="PROSITE" id="PS00518">
    <property type="entry name" value="ZF_RING_1"/>
    <property type="match status" value="1"/>
</dbReference>
<dbReference type="Pfam" id="PF14634">
    <property type="entry name" value="zf-RING_5"/>
    <property type="match status" value="1"/>
</dbReference>
<dbReference type="CDD" id="cd16560">
    <property type="entry name" value="RING-HC_RNF212-like"/>
    <property type="match status" value="1"/>
</dbReference>
<dbReference type="InterPro" id="IPR042123">
    <property type="entry name" value="Zip3/RNF212-like"/>
</dbReference>
<dbReference type="AlphaFoldDB" id="A0A067QNJ4"/>
<keyword evidence="6" id="KW-0175">Coiled coil</keyword>
<dbReference type="Proteomes" id="UP000027135">
    <property type="component" value="Unassembled WGS sequence"/>
</dbReference>
<proteinExistence type="predicted"/>
<evidence type="ECO:0000313" key="10">
    <source>
        <dbReference type="Proteomes" id="UP000027135"/>
    </source>
</evidence>
<dbReference type="InterPro" id="IPR017907">
    <property type="entry name" value="Znf_RING_CS"/>
</dbReference>
<dbReference type="GO" id="GO:0008270">
    <property type="term" value="F:zinc ion binding"/>
    <property type="evidence" value="ECO:0007669"/>
    <property type="project" value="UniProtKB-KW"/>
</dbReference>
<dbReference type="InterPro" id="IPR001841">
    <property type="entry name" value="Znf_RING"/>
</dbReference>
<dbReference type="GO" id="GO:0019789">
    <property type="term" value="F:SUMO transferase activity"/>
    <property type="evidence" value="ECO:0007669"/>
    <property type="project" value="InterPro"/>
</dbReference>
<name>A0A067QNJ4_ZOONE</name>
<dbReference type="STRING" id="136037.A0A067QNJ4"/>
<evidence type="ECO:0000256" key="2">
    <source>
        <dbReference type="ARBA" id="ARBA00022771"/>
    </source>
</evidence>
<feature type="coiled-coil region" evidence="6">
    <location>
        <begin position="102"/>
        <end position="136"/>
    </location>
</feature>
<protein>
    <submittedName>
        <fullName evidence="9">RING finger protein</fullName>
    </submittedName>
</protein>
<keyword evidence="1" id="KW-0479">Metal-binding</keyword>
<evidence type="ECO:0000256" key="6">
    <source>
        <dbReference type="SAM" id="Coils"/>
    </source>
</evidence>
<dbReference type="PROSITE" id="PS50089">
    <property type="entry name" value="ZF_RING_2"/>
    <property type="match status" value="1"/>
</dbReference>
<organism evidence="9 10">
    <name type="scientific">Zootermopsis nevadensis</name>
    <name type="common">Dampwood termite</name>
    <dbReference type="NCBI Taxonomy" id="136037"/>
    <lineage>
        <taxon>Eukaryota</taxon>
        <taxon>Metazoa</taxon>
        <taxon>Ecdysozoa</taxon>
        <taxon>Arthropoda</taxon>
        <taxon>Hexapoda</taxon>
        <taxon>Insecta</taxon>
        <taxon>Pterygota</taxon>
        <taxon>Neoptera</taxon>
        <taxon>Polyneoptera</taxon>
        <taxon>Dictyoptera</taxon>
        <taxon>Blattodea</taxon>
        <taxon>Blattoidea</taxon>
        <taxon>Termitoidae</taxon>
        <taxon>Termopsidae</taxon>
        <taxon>Zootermopsis</taxon>
    </lineage>
</organism>
<reference evidence="9 10" key="1">
    <citation type="journal article" date="2014" name="Nat. Commun.">
        <title>Molecular traces of alternative social organization in a termite genome.</title>
        <authorList>
            <person name="Terrapon N."/>
            <person name="Li C."/>
            <person name="Robertson H.M."/>
            <person name="Ji L."/>
            <person name="Meng X."/>
            <person name="Booth W."/>
            <person name="Chen Z."/>
            <person name="Childers C.P."/>
            <person name="Glastad K.M."/>
            <person name="Gokhale K."/>
            <person name="Gowin J."/>
            <person name="Gronenberg W."/>
            <person name="Hermansen R.A."/>
            <person name="Hu H."/>
            <person name="Hunt B.G."/>
            <person name="Huylmans A.K."/>
            <person name="Khalil S.M."/>
            <person name="Mitchell R.D."/>
            <person name="Munoz-Torres M.C."/>
            <person name="Mustard J.A."/>
            <person name="Pan H."/>
            <person name="Reese J.T."/>
            <person name="Scharf M.E."/>
            <person name="Sun F."/>
            <person name="Vogel H."/>
            <person name="Xiao J."/>
            <person name="Yang W."/>
            <person name="Yang Z."/>
            <person name="Yang Z."/>
            <person name="Zhou J."/>
            <person name="Zhu J."/>
            <person name="Brent C.S."/>
            <person name="Elsik C.G."/>
            <person name="Goodisman M.A."/>
            <person name="Liberles D.A."/>
            <person name="Roe R.M."/>
            <person name="Vargo E.L."/>
            <person name="Vilcinskas A."/>
            <person name="Wang J."/>
            <person name="Bornberg-Bauer E."/>
            <person name="Korb J."/>
            <person name="Zhang G."/>
            <person name="Liebig J."/>
        </authorList>
    </citation>
    <scope>NUCLEOTIDE SEQUENCE [LARGE SCALE GENOMIC DNA]</scope>
    <source>
        <tissue evidence="9">Whole organism</tissue>
    </source>
</reference>
<feature type="region of interest" description="Disordered" evidence="7">
    <location>
        <begin position="256"/>
        <end position="294"/>
    </location>
</feature>
<dbReference type="GO" id="GO:0007131">
    <property type="term" value="P:reciprocal meiotic recombination"/>
    <property type="evidence" value="ECO:0007669"/>
    <property type="project" value="InterPro"/>
</dbReference>
<keyword evidence="4" id="KW-0469">Meiosis</keyword>
<feature type="compositionally biased region" description="Polar residues" evidence="7">
    <location>
        <begin position="256"/>
        <end position="270"/>
    </location>
</feature>
<accession>A0A067QNJ4</accession>
<keyword evidence="10" id="KW-1185">Reference proteome</keyword>
<dbReference type="InParanoid" id="A0A067QNJ4"/>
<dbReference type="eggNOG" id="KOG4739">
    <property type="taxonomic scope" value="Eukaryota"/>
</dbReference>
<dbReference type="GO" id="GO:0007129">
    <property type="term" value="P:homologous chromosome pairing at meiosis"/>
    <property type="evidence" value="ECO:0007669"/>
    <property type="project" value="TreeGrafter"/>
</dbReference>
<dbReference type="PANTHER" id="PTHR22663">
    <property type="entry name" value="RING FINGER PROTEIN NARYA-RELATED"/>
    <property type="match status" value="1"/>
</dbReference>
<evidence type="ECO:0000313" key="9">
    <source>
        <dbReference type="EMBL" id="KDR11067.1"/>
    </source>
</evidence>
<keyword evidence="2 5" id="KW-0863">Zinc-finger</keyword>
<dbReference type="EMBL" id="KK853123">
    <property type="protein sequence ID" value="KDR11067.1"/>
    <property type="molecule type" value="Genomic_DNA"/>
</dbReference>
<feature type="domain" description="RING-type" evidence="8">
    <location>
        <begin position="6"/>
        <end position="46"/>
    </location>
</feature>
<gene>
    <name evidence="9" type="ORF">L798_14652</name>
</gene>
<dbReference type="SUPFAM" id="SSF57850">
    <property type="entry name" value="RING/U-box"/>
    <property type="match status" value="1"/>
</dbReference>
<evidence type="ECO:0000256" key="7">
    <source>
        <dbReference type="SAM" id="MobiDB-lite"/>
    </source>
</evidence>
<sequence>MDWIHCNSCYLLPTQSKGKKFSLTSCGHVYCENCVKPDDTKKCAICGNTFNMIPLTSELSADIQEYFKTPEDILKRALQIMTFQDGHRSRITAYFNNVVLKYKAAKQEIMRLNGIIKKQEKDYKDLKQQNMFLKQKLQRGMASFTHSNSSSNINSQVQCSKSSEPNVIPSQMKSATAPTLTNMNSEIPADRITFSQGSKISASQMSPWITPRRLTLRKVTSPSSCSSSLGNTNLPMFSPITPRNTFNYSAQYRTNTQYSSQPNTPSTPGTPITPEPTRFSPLNRYDLETPSPTAIPRYTPLSSADRMLNNLTLTLHQPRGK</sequence>
<evidence type="ECO:0000256" key="1">
    <source>
        <dbReference type="ARBA" id="ARBA00022723"/>
    </source>
</evidence>
<dbReference type="PANTHER" id="PTHR22663:SF17">
    <property type="entry name" value="RING FINGER PROTEIN NARYA-RELATED"/>
    <property type="match status" value="1"/>
</dbReference>
<feature type="region of interest" description="Disordered" evidence="7">
    <location>
        <begin position="144"/>
        <end position="176"/>
    </location>
</feature>
<evidence type="ECO:0000256" key="5">
    <source>
        <dbReference type="PROSITE-ProRule" id="PRU00175"/>
    </source>
</evidence>
<dbReference type="GO" id="GO:0000795">
    <property type="term" value="C:synaptonemal complex"/>
    <property type="evidence" value="ECO:0007669"/>
    <property type="project" value="InterPro"/>
</dbReference>
<evidence type="ECO:0000256" key="3">
    <source>
        <dbReference type="ARBA" id="ARBA00022833"/>
    </source>
</evidence>
<dbReference type="GO" id="GO:0016925">
    <property type="term" value="P:protein sumoylation"/>
    <property type="evidence" value="ECO:0007669"/>
    <property type="project" value="TreeGrafter"/>
</dbReference>
<feature type="compositionally biased region" description="Polar residues" evidence="7">
    <location>
        <begin position="156"/>
        <end position="176"/>
    </location>
</feature>
<keyword evidence="3" id="KW-0862">Zinc</keyword>